<dbReference type="EnsemblMetazoa" id="SCAU010674-RA">
    <property type="protein sequence ID" value="SCAU010674-PA"/>
    <property type="gene ID" value="SCAU010674"/>
</dbReference>
<dbReference type="InterPro" id="IPR050693">
    <property type="entry name" value="Hsp70_NEF-Inhibitors"/>
</dbReference>
<comment type="similarity">
    <text evidence="2">Belongs to the SIL1 family.</text>
</comment>
<evidence type="ECO:0000256" key="11">
    <source>
        <dbReference type="SAM" id="SignalP"/>
    </source>
</evidence>
<keyword evidence="7" id="KW-0653">Protein transport</keyword>
<dbReference type="Gene3D" id="1.25.10.10">
    <property type="entry name" value="Leucine-rich Repeat Variant"/>
    <property type="match status" value="1"/>
</dbReference>
<evidence type="ECO:0000256" key="1">
    <source>
        <dbReference type="ARBA" id="ARBA00004319"/>
    </source>
</evidence>
<gene>
    <name evidence="12" type="primary">106081784</name>
</gene>
<evidence type="ECO:0000256" key="6">
    <source>
        <dbReference type="ARBA" id="ARBA00022824"/>
    </source>
</evidence>
<evidence type="ECO:0000313" key="13">
    <source>
        <dbReference type="Proteomes" id="UP000095300"/>
    </source>
</evidence>
<proteinExistence type="inferred from homology"/>
<dbReference type="PANTHER" id="PTHR19316:SF35">
    <property type="entry name" value="NUCLEOTIDE EXCHANGE FACTOR SIL1"/>
    <property type="match status" value="1"/>
</dbReference>
<keyword evidence="4" id="KW-0813">Transport</keyword>
<evidence type="ECO:0000256" key="2">
    <source>
        <dbReference type="ARBA" id="ARBA00010588"/>
    </source>
</evidence>
<keyword evidence="5 11" id="KW-0732">Signal</keyword>
<evidence type="ECO:0000256" key="7">
    <source>
        <dbReference type="ARBA" id="ARBA00022927"/>
    </source>
</evidence>
<evidence type="ECO:0000256" key="3">
    <source>
        <dbReference type="ARBA" id="ARBA00015352"/>
    </source>
</evidence>
<feature type="chain" id="PRO_5009327114" description="Nucleotide exchange factor SIL1" evidence="11">
    <location>
        <begin position="19"/>
        <end position="457"/>
    </location>
</feature>
<dbReference type="KEGG" id="scac:106081784"/>
<dbReference type="GO" id="GO:0005788">
    <property type="term" value="C:endoplasmic reticulum lumen"/>
    <property type="evidence" value="ECO:0007669"/>
    <property type="project" value="UniProtKB-SubCell"/>
</dbReference>
<evidence type="ECO:0000256" key="5">
    <source>
        <dbReference type="ARBA" id="ARBA00022729"/>
    </source>
</evidence>
<dbReference type="Proteomes" id="UP000095300">
    <property type="component" value="Unassembled WGS sequence"/>
</dbReference>
<dbReference type="VEuPathDB" id="VectorBase:SCAU010674"/>
<evidence type="ECO:0000256" key="8">
    <source>
        <dbReference type="ARBA" id="ARBA00023010"/>
    </source>
</evidence>
<protein>
    <recommendedName>
        <fullName evidence="3">Nucleotide exchange factor SIL1</fullName>
    </recommendedName>
</protein>
<keyword evidence="8" id="KW-0811">Translocation</keyword>
<comment type="subcellular location">
    <subcellularLocation>
        <location evidence="1">Endoplasmic reticulum lumen</location>
    </subcellularLocation>
</comment>
<dbReference type="InterPro" id="IPR011989">
    <property type="entry name" value="ARM-like"/>
</dbReference>
<dbReference type="AlphaFoldDB" id="A0A1I8PSC7"/>
<organism evidence="12 13">
    <name type="scientific">Stomoxys calcitrans</name>
    <name type="common">Stable fly</name>
    <name type="synonym">Conops calcitrans</name>
    <dbReference type="NCBI Taxonomy" id="35570"/>
    <lineage>
        <taxon>Eukaryota</taxon>
        <taxon>Metazoa</taxon>
        <taxon>Ecdysozoa</taxon>
        <taxon>Arthropoda</taxon>
        <taxon>Hexapoda</taxon>
        <taxon>Insecta</taxon>
        <taxon>Pterygota</taxon>
        <taxon>Neoptera</taxon>
        <taxon>Endopterygota</taxon>
        <taxon>Diptera</taxon>
        <taxon>Brachycera</taxon>
        <taxon>Muscomorpha</taxon>
        <taxon>Muscoidea</taxon>
        <taxon>Muscidae</taxon>
        <taxon>Stomoxys</taxon>
    </lineage>
</organism>
<dbReference type="STRING" id="35570.A0A1I8PSC7"/>
<name>A0A1I8PSC7_STOCA</name>
<accession>A0A1I8PSC7</accession>
<dbReference type="SUPFAM" id="SSF48371">
    <property type="entry name" value="ARM repeat"/>
    <property type="match status" value="1"/>
</dbReference>
<dbReference type="GO" id="GO:0015031">
    <property type="term" value="P:protein transport"/>
    <property type="evidence" value="ECO:0007669"/>
    <property type="project" value="UniProtKB-KW"/>
</dbReference>
<sequence>MKFYTFLILIGLIQTTWTKEAKETKKNHTTFVATHEWQEIEEGQGIPQGLHVRINLQTGKKEAKLLDESQEEYDKDNEHIQRAVHKDGALSILPDDNGGNEDEDGDSNGKAKKKIKHLDEAFKRIGIGYDPEEGGTKAKREFRSYEELKKTFEGMRKAFKSDAEIIIQFIEEFRNATKESKDADARIKIQTQILESFNYLMSQYDNALLFVEQGGLDHVILPTLVNVSYTHVGLKVEAMRVLGAMSQNNPKVQIKVYERNVGSHLTQILMTSTRTEELSTALYAFSSLLRKFPHAQQRILSTSGTQALVSVLSKDCDLKIKAKAATLISDIVLEKELVLSKSTVDDDPLAAAQYAELSFPEWLQANSYCETMDALVTSNLYDFLEAPDILEYFIHSLANTKSFCSLLWSQSPQLRHVLLTLRNRYSQSEDEYRLEISQLVNKLIDQLYPETVRHDEF</sequence>
<dbReference type="OrthoDB" id="448649at2759"/>
<evidence type="ECO:0000256" key="10">
    <source>
        <dbReference type="SAM" id="MobiDB-lite"/>
    </source>
</evidence>
<reference evidence="12" key="1">
    <citation type="submission" date="2020-05" db="UniProtKB">
        <authorList>
            <consortium name="EnsemblMetazoa"/>
        </authorList>
    </citation>
    <scope>IDENTIFICATION</scope>
    <source>
        <strain evidence="12">USDA</strain>
    </source>
</reference>
<evidence type="ECO:0000256" key="4">
    <source>
        <dbReference type="ARBA" id="ARBA00022448"/>
    </source>
</evidence>
<dbReference type="GO" id="GO:0000774">
    <property type="term" value="F:adenyl-nucleotide exchange factor activity"/>
    <property type="evidence" value="ECO:0007669"/>
    <property type="project" value="TreeGrafter"/>
</dbReference>
<keyword evidence="9" id="KW-0325">Glycoprotein</keyword>
<dbReference type="InterPro" id="IPR016024">
    <property type="entry name" value="ARM-type_fold"/>
</dbReference>
<keyword evidence="13" id="KW-1185">Reference proteome</keyword>
<evidence type="ECO:0000256" key="9">
    <source>
        <dbReference type="ARBA" id="ARBA00023180"/>
    </source>
</evidence>
<feature type="signal peptide" evidence="11">
    <location>
        <begin position="1"/>
        <end position="18"/>
    </location>
</feature>
<evidence type="ECO:0000313" key="12">
    <source>
        <dbReference type="EnsemblMetazoa" id="SCAU010674-PA"/>
    </source>
</evidence>
<dbReference type="PANTHER" id="PTHR19316">
    <property type="entry name" value="PROTEIN FOLDING REGULATOR"/>
    <property type="match status" value="1"/>
</dbReference>
<feature type="region of interest" description="Disordered" evidence="10">
    <location>
        <begin position="86"/>
        <end position="112"/>
    </location>
</feature>
<keyword evidence="6" id="KW-0256">Endoplasmic reticulum</keyword>